<evidence type="ECO:0000313" key="2">
    <source>
        <dbReference type="EMBL" id="ERM95302.1"/>
    </source>
</evidence>
<dbReference type="Proteomes" id="UP000017836">
    <property type="component" value="Unassembled WGS sequence"/>
</dbReference>
<sequence>MESHERQPGGLHGVNRQGSVKEVQKMKPGATGEVGKPKIIIIDSQDSIHWALKLELAMVVSRIIPDNRHLRIFGSREDADRVARTLLEDVWVTAEWWNSKANTSLIRPSSVWLKIETIPIQAWTKAVFEKIVQVCGKRIEIDWFKTAGPSLGVLRAKVACSPEVDIPESLVLKFNNEVSYSPKTQPRSVIASYPSSSSSVTPSKEKDGLSPSMAQGSLSNSGKKEEEWQTVTKKMKEATIRSKSPAWQKRRWRVLQIQPTAPLRSAPLRSSRRFPSPKVLTFAALRYLLQAVRSICDGGRLNPLHHVEPARPSKSDLTALLPSPPPEKLTPSPSPSKVQPPPSMASQRITVIELPQEEPMEIIHLGLVPNLSKGVGQGLCLRPYCCFYAFDGGQSRLGSPENLVFGLFPAHPPC</sequence>
<name>W1NHN6_AMBTC</name>
<feature type="compositionally biased region" description="Pro residues" evidence="1">
    <location>
        <begin position="322"/>
        <end position="343"/>
    </location>
</feature>
<feature type="region of interest" description="Disordered" evidence="1">
    <location>
        <begin position="1"/>
        <end position="31"/>
    </location>
</feature>
<feature type="region of interest" description="Disordered" evidence="1">
    <location>
        <begin position="187"/>
        <end position="244"/>
    </location>
</feature>
<proteinExistence type="predicted"/>
<organism evidence="2 3">
    <name type="scientific">Amborella trichopoda</name>
    <dbReference type="NCBI Taxonomy" id="13333"/>
    <lineage>
        <taxon>Eukaryota</taxon>
        <taxon>Viridiplantae</taxon>
        <taxon>Streptophyta</taxon>
        <taxon>Embryophyta</taxon>
        <taxon>Tracheophyta</taxon>
        <taxon>Spermatophyta</taxon>
        <taxon>Magnoliopsida</taxon>
        <taxon>Amborellales</taxon>
        <taxon>Amborellaceae</taxon>
        <taxon>Amborella</taxon>
    </lineage>
</organism>
<dbReference type="AlphaFoldDB" id="W1NHN6"/>
<evidence type="ECO:0000256" key="1">
    <source>
        <dbReference type="SAM" id="MobiDB-lite"/>
    </source>
</evidence>
<evidence type="ECO:0000313" key="3">
    <source>
        <dbReference type="Proteomes" id="UP000017836"/>
    </source>
</evidence>
<feature type="region of interest" description="Disordered" evidence="1">
    <location>
        <begin position="306"/>
        <end position="345"/>
    </location>
</feature>
<dbReference type="PANTHER" id="PTHR34427">
    <property type="entry name" value="DUF4283 DOMAIN PROTEIN"/>
    <property type="match status" value="1"/>
</dbReference>
<dbReference type="HOGENOM" id="CLU_664557_0_0_1"/>
<dbReference type="EMBL" id="KI397486">
    <property type="protein sequence ID" value="ERM95302.1"/>
    <property type="molecule type" value="Genomic_DNA"/>
</dbReference>
<feature type="compositionally biased region" description="Polar residues" evidence="1">
    <location>
        <begin position="212"/>
        <end position="221"/>
    </location>
</feature>
<dbReference type="PANTHER" id="PTHR34427:SF5">
    <property type="entry name" value="DUF4283 DOMAIN-CONTAINING PROTEIN"/>
    <property type="match status" value="1"/>
</dbReference>
<dbReference type="Gramene" id="ERM95302">
    <property type="protein sequence ID" value="ERM95302"/>
    <property type="gene ID" value="AMTR_s00008p00119590"/>
</dbReference>
<gene>
    <name evidence="2" type="ORF">AMTR_s00008p00119590</name>
</gene>
<reference evidence="3" key="1">
    <citation type="journal article" date="2013" name="Science">
        <title>The Amborella genome and the evolution of flowering plants.</title>
        <authorList>
            <consortium name="Amborella Genome Project"/>
        </authorList>
    </citation>
    <scope>NUCLEOTIDE SEQUENCE [LARGE SCALE GENOMIC DNA]</scope>
</reference>
<accession>W1NHN6</accession>
<protein>
    <submittedName>
        <fullName evidence="2">Uncharacterized protein</fullName>
    </submittedName>
</protein>
<feature type="compositionally biased region" description="Low complexity" evidence="1">
    <location>
        <begin position="188"/>
        <end position="202"/>
    </location>
</feature>
<keyword evidence="3" id="KW-1185">Reference proteome</keyword>